<comment type="subcellular location">
    <subcellularLocation>
        <location evidence="2">Secreted</location>
    </subcellularLocation>
</comment>
<dbReference type="GO" id="GO:0016052">
    <property type="term" value="P:carbohydrate catabolic process"/>
    <property type="evidence" value="ECO:0007669"/>
    <property type="project" value="TreeGrafter"/>
</dbReference>
<dbReference type="SMART" id="SM00641">
    <property type="entry name" value="Glyco_25"/>
    <property type="match status" value="1"/>
</dbReference>
<keyword evidence="7" id="KW-0081">Bacteriolytic enzyme</keyword>
<evidence type="ECO:0000256" key="9">
    <source>
        <dbReference type="ARBA" id="ARBA00023157"/>
    </source>
</evidence>
<dbReference type="PROSITE" id="PS51904">
    <property type="entry name" value="GLYCOSYL_HYDROL_F25_2"/>
    <property type="match status" value="1"/>
</dbReference>
<dbReference type="PANTHER" id="PTHR34135:SF2">
    <property type="entry name" value="LYSOZYME"/>
    <property type="match status" value="1"/>
</dbReference>
<dbReference type="AlphaFoldDB" id="A0A0C3PXP6"/>
<keyword evidence="10" id="KW-0326">Glycosidase</keyword>
<dbReference type="InterPro" id="IPR002053">
    <property type="entry name" value="Glyco_hydro_25"/>
</dbReference>
<evidence type="ECO:0000256" key="11">
    <source>
        <dbReference type="ARBA" id="ARBA00055588"/>
    </source>
</evidence>
<evidence type="ECO:0000256" key="12">
    <source>
        <dbReference type="ARBA" id="ARBA00073159"/>
    </source>
</evidence>
<dbReference type="Pfam" id="PF01183">
    <property type="entry name" value="Glyco_hydro_25"/>
    <property type="match status" value="1"/>
</dbReference>
<reference evidence="14 15" key="1">
    <citation type="submission" date="2014-04" db="EMBL/GenBank/DDBJ databases">
        <authorList>
            <consortium name="DOE Joint Genome Institute"/>
            <person name="Kuo A."/>
            <person name="Girlanda M."/>
            <person name="Perotto S."/>
            <person name="Kohler A."/>
            <person name="Nagy L.G."/>
            <person name="Floudas D."/>
            <person name="Copeland A."/>
            <person name="Barry K.W."/>
            <person name="Cichocki N."/>
            <person name="Veneault-Fourrey C."/>
            <person name="LaButti K."/>
            <person name="Lindquist E.A."/>
            <person name="Lipzen A."/>
            <person name="Lundell T."/>
            <person name="Morin E."/>
            <person name="Murat C."/>
            <person name="Sun H."/>
            <person name="Tunlid A."/>
            <person name="Henrissat B."/>
            <person name="Grigoriev I.V."/>
            <person name="Hibbett D.S."/>
            <person name="Martin F."/>
            <person name="Nordberg H.P."/>
            <person name="Cantor M.N."/>
            <person name="Hua S.X."/>
        </authorList>
    </citation>
    <scope>NUCLEOTIDE SEQUENCE [LARGE SCALE GENOMIC DNA]</scope>
    <source>
        <strain evidence="14 15">MUT 4182</strain>
    </source>
</reference>
<proteinExistence type="inferred from homology"/>
<dbReference type="PANTHER" id="PTHR34135">
    <property type="entry name" value="LYSOZYME"/>
    <property type="match status" value="1"/>
</dbReference>
<keyword evidence="6" id="KW-0929">Antimicrobial</keyword>
<dbReference type="GO" id="GO:0031640">
    <property type="term" value="P:killing of cells of another organism"/>
    <property type="evidence" value="ECO:0007669"/>
    <property type="project" value="UniProtKB-KW"/>
</dbReference>
<evidence type="ECO:0000256" key="7">
    <source>
        <dbReference type="ARBA" id="ARBA00022638"/>
    </source>
</evidence>
<dbReference type="InterPro" id="IPR017853">
    <property type="entry name" value="GH"/>
</dbReference>
<dbReference type="HOGENOM" id="CLU_044973_4_0_1"/>
<dbReference type="Gene3D" id="3.20.20.80">
    <property type="entry name" value="Glycosidases"/>
    <property type="match status" value="1"/>
</dbReference>
<evidence type="ECO:0000256" key="13">
    <source>
        <dbReference type="ARBA" id="ARBA00075474"/>
    </source>
</evidence>
<evidence type="ECO:0000256" key="1">
    <source>
        <dbReference type="ARBA" id="ARBA00000632"/>
    </source>
</evidence>
<comment type="function">
    <text evidence="11">This enzyme has both lysozyme (acetylmuramidase) and diacetylmuramidase activities.</text>
</comment>
<protein>
    <recommendedName>
        <fullName evidence="12">N,O-diacetylmuramidase</fullName>
        <ecNumber evidence="4">3.2.1.17</ecNumber>
    </recommendedName>
    <alternativeName>
        <fullName evidence="13">Lysozyme CH</fullName>
    </alternativeName>
</protein>
<keyword evidence="15" id="KW-1185">Reference proteome</keyword>
<accession>A0A0C3PXP6</accession>
<dbReference type="GO" id="GO:0042742">
    <property type="term" value="P:defense response to bacterium"/>
    <property type="evidence" value="ECO:0007669"/>
    <property type="project" value="UniProtKB-KW"/>
</dbReference>
<dbReference type="SUPFAM" id="SSF51445">
    <property type="entry name" value="(Trans)glycosidases"/>
    <property type="match status" value="1"/>
</dbReference>
<keyword evidence="5" id="KW-0964">Secreted</keyword>
<keyword evidence="9" id="KW-1015">Disulfide bond</keyword>
<dbReference type="GO" id="GO:0003796">
    <property type="term" value="F:lysozyme activity"/>
    <property type="evidence" value="ECO:0007669"/>
    <property type="project" value="UniProtKB-EC"/>
</dbReference>
<name>A0A0C3PXP6_9AGAM</name>
<comment type="similarity">
    <text evidence="3">Belongs to the glycosyl hydrolase 25 family.</text>
</comment>
<dbReference type="EMBL" id="KN823199">
    <property type="protein sequence ID" value="KIO19855.1"/>
    <property type="molecule type" value="Genomic_DNA"/>
</dbReference>
<evidence type="ECO:0000313" key="14">
    <source>
        <dbReference type="EMBL" id="KIO19855.1"/>
    </source>
</evidence>
<comment type="catalytic activity">
    <reaction evidence="1">
        <text>Hydrolysis of (1-&gt;4)-beta-linkages between N-acetylmuramic acid and N-acetyl-D-glucosamine residues in a peptidoglycan and between N-acetyl-D-glucosamine residues in chitodextrins.</text>
        <dbReference type="EC" id="3.2.1.17"/>
    </reaction>
</comment>
<dbReference type="OrthoDB" id="6590422at2759"/>
<evidence type="ECO:0000256" key="10">
    <source>
        <dbReference type="ARBA" id="ARBA00023295"/>
    </source>
</evidence>
<evidence type="ECO:0000313" key="15">
    <source>
        <dbReference type="Proteomes" id="UP000054248"/>
    </source>
</evidence>
<reference evidence="15" key="2">
    <citation type="submission" date="2015-01" db="EMBL/GenBank/DDBJ databases">
        <title>Evolutionary Origins and Diversification of the Mycorrhizal Mutualists.</title>
        <authorList>
            <consortium name="DOE Joint Genome Institute"/>
            <consortium name="Mycorrhizal Genomics Consortium"/>
            <person name="Kohler A."/>
            <person name="Kuo A."/>
            <person name="Nagy L.G."/>
            <person name="Floudas D."/>
            <person name="Copeland A."/>
            <person name="Barry K.W."/>
            <person name="Cichocki N."/>
            <person name="Veneault-Fourrey C."/>
            <person name="LaButti K."/>
            <person name="Lindquist E.A."/>
            <person name="Lipzen A."/>
            <person name="Lundell T."/>
            <person name="Morin E."/>
            <person name="Murat C."/>
            <person name="Riley R."/>
            <person name="Ohm R."/>
            <person name="Sun H."/>
            <person name="Tunlid A."/>
            <person name="Henrissat B."/>
            <person name="Grigoriev I.V."/>
            <person name="Hibbett D.S."/>
            <person name="Martin F."/>
        </authorList>
    </citation>
    <scope>NUCLEOTIDE SEQUENCE [LARGE SCALE GENOMIC DNA]</scope>
    <source>
        <strain evidence="15">MUT 4182</strain>
    </source>
</reference>
<evidence type="ECO:0000256" key="2">
    <source>
        <dbReference type="ARBA" id="ARBA00004613"/>
    </source>
</evidence>
<dbReference type="GO" id="GO:0005576">
    <property type="term" value="C:extracellular region"/>
    <property type="evidence" value="ECO:0007669"/>
    <property type="project" value="UniProtKB-SubCell"/>
</dbReference>
<sequence length="240" mass="25771">MKYLITLITAPTAEMPSILLTTNETPFLEGQAQPEGVDVSSWQKTVNWGSLDISFAYIKATEGTRYTSPYFASQYNGAYDAGLIRGAYHFALPNVSSGAAQANYFLAHGGGWTNDGKTLPGALDLEYNPYGPGNYGLSAAAMVAWIHDFVNTYYAATTRYPVIFTTTDWWTACTGNNSGFSTTCPLWIARWASSPGKLPAGWRKVSSVTGYLTYTSTGPGVGDHNKFNGGMAGLGRMATG</sequence>
<dbReference type="InterPro" id="IPR018077">
    <property type="entry name" value="Glyco_hydro_fam25_subgr"/>
</dbReference>
<dbReference type="GO" id="GO:0009253">
    <property type="term" value="P:peptidoglycan catabolic process"/>
    <property type="evidence" value="ECO:0007669"/>
    <property type="project" value="InterPro"/>
</dbReference>
<gene>
    <name evidence="14" type="ORF">M407DRAFT_30471</name>
</gene>
<dbReference type="FunFam" id="3.20.20.80:FF:000060">
    <property type="entry name" value="Lysozyme M1"/>
    <property type="match status" value="1"/>
</dbReference>
<evidence type="ECO:0000256" key="8">
    <source>
        <dbReference type="ARBA" id="ARBA00022801"/>
    </source>
</evidence>
<evidence type="ECO:0000256" key="5">
    <source>
        <dbReference type="ARBA" id="ARBA00022525"/>
    </source>
</evidence>
<organism evidence="14 15">
    <name type="scientific">Tulasnella calospora MUT 4182</name>
    <dbReference type="NCBI Taxonomy" id="1051891"/>
    <lineage>
        <taxon>Eukaryota</taxon>
        <taxon>Fungi</taxon>
        <taxon>Dikarya</taxon>
        <taxon>Basidiomycota</taxon>
        <taxon>Agaricomycotina</taxon>
        <taxon>Agaricomycetes</taxon>
        <taxon>Cantharellales</taxon>
        <taxon>Tulasnellaceae</taxon>
        <taxon>Tulasnella</taxon>
    </lineage>
</organism>
<dbReference type="EC" id="3.2.1.17" evidence="4"/>
<evidence type="ECO:0000256" key="3">
    <source>
        <dbReference type="ARBA" id="ARBA00010646"/>
    </source>
</evidence>
<evidence type="ECO:0000256" key="4">
    <source>
        <dbReference type="ARBA" id="ARBA00012732"/>
    </source>
</evidence>
<keyword evidence="8 14" id="KW-0378">Hydrolase</keyword>
<dbReference type="GO" id="GO:0016998">
    <property type="term" value="P:cell wall macromolecule catabolic process"/>
    <property type="evidence" value="ECO:0007669"/>
    <property type="project" value="InterPro"/>
</dbReference>
<dbReference type="Proteomes" id="UP000054248">
    <property type="component" value="Unassembled WGS sequence"/>
</dbReference>
<evidence type="ECO:0000256" key="6">
    <source>
        <dbReference type="ARBA" id="ARBA00022529"/>
    </source>
</evidence>
<dbReference type="CDD" id="cd06412">
    <property type="entry name" value="GH25_CH-type"/>
    <property type="match status" value="1"/>
</dbReference>